<feature type="domain" description="PPPDE" evidence="5">
    <location>
        <begin position="211"/>
        <end position="343"/>
    </location>
</feature>
<protein>
    <recommendedName>
        <fullName evidence="5">PPPDE domain-containing protein</fullName>
    </recommendedName>
</protein>
<gene>
    <name evidence="6" type="primary">BBOV_IV006720</name>
</gene>
<dbReference type="SMART" id="SM01179">
    <property type="entry name" value="DUF862"/>
    <property type="match status" value="1"/>
</dbReference>
<keyword evidence="2" id="KW-0645">Protease</keyword>
<evidence type="ECO:0000256" key="2">
    <source>
        <dbReference type="ARBA" id="ARBA00022670"/>
    </source>
</evidence>
<organism evidence="6">
    <name type="scientific">Babesia bovis</name>
    <dbReference type="NCBI Taxonomy" id="5865"/>
    <lineage>
        <taxon>Eukaryota</taxon>
        <taxon>Sar</taxon>
        <taxon>Alveolata</taxon>
        <taxon>Apicomplexa</taxon>
        <taxon>Aconoidasida</taxon>
        <taxon>Piroplasmida</taxon>
        <taxon>Babesiidae</taxon>
        <taxon>Babesia</taxon>
    </lineage>
</organism>
<sequence>MESNQKTTGNNNGSLTKSKQTTNEGSTKKATVCNIAANSASSTEIIERVMDSGRNSMMMRLNSRGSIVGEKTKTPEATKKHDQQRSKTRSIHINKVVHRGYDSILSSSSREFSPTEFDLVERLKVVTLTKTPTMSNNSGTISISGSSETTSASYLLASREIKRDVQKPERRLPIRRGYSDDVHNMIKKRGNRLFKTQSHNSPRSSSSSDYGHVYLNIYDLEAVNRVVNVVAGTFGAGAYHAGVEIYGCEYNFGYTPQGVSGIVQSQPRYHAAHKYRRSIDLGKTMYTPKEVMEIVEMMKPLWLGTSYDILKKNCLNFADAFCKQLGVGAIPTWVMGLQNKINWTRDSLQSGAAKLKQFDEAVGISRAFGSLSRKLTGECTGENK</sequence>
<evidence type="ECO:0000256" key="3">
    <source>
        <dbReference type="ARBA" id="ARBA00022801"/>
    </source>
</evidence>
<dbReference type="VEuPathDB" id="PiroplasmaDB:BBOV_IV006720"/>
<evidence type="ECO:0000256" key="1">
    <source>
        <dbReference type="ARBA" id="ARBA00008140"/>
    </source>
</evidence>
<feature type="region of interest" description="Disordered" evidence="4">
    <location>
        <begin position="62"/>
        <end position="88"/>
    </location>
</feature>
<dbReference type="PROSITE" id="PS51858">
    <property type="entry name" value="PPPDE"/>
    <property type="match status" value="1"/>
</dbReference>
<dbReference type="Pfam" id="PF05903">
    <property type="entry name" value="Peptidase_C97"/>
    <property type="match status" value="1"/>
</dbReference>
<dbReference type="GO" id="GO:0006508">
    <property type="term" value="P:proteolysis"/>
    <property type="evidence" value="ECO:0007669"/>
    <property type="project" value="UniProtKB-KW"/>
</dbReference>
<dbReference type="InterPro" id="IPR042266">
    <property type="entry name" value="PPPDE_sf"/>
</dbReference>
<dbReference type="GO" id="GO:0016579">
    <property type="term" value="P:protein deubiquitination"/>
    <property type="evidence" value="ECO:0007669"/>
    <property type="project" value="TreeGrafter"/>
</dbReference>
<accession>S6B773</accession>
<feature type="compositionally biased region" description="Basic and acidic residues" evidence="4">
    <location>
        <begin position="70"/>
        <end position="85"/>
    </location>
</feature>
<dbReference type="PANTHER" id="PTHR12378">
    <property type="entry name" value="DESUMOYLATING ISOPEPTIDASE"/>
    <property type="match status" value="1"/>
</dbReference>
<dbReference type="GO" id="GO:0101005">
    <property type="term" value="F:deubiquitinase activity"/>
    <property type="evidence" value="ECO:0007669"/>
    <property type="project" value="TreeGrafter"/>
</dbReference>
<evidence type="ECO:0000256" key="4">
    <source>
        <dbReference type="SAM" id="MobiDB-lite"/>
    </source>
</evidence>
<dbReference type="InterPro" id="IPR008580">
    <property type="entry name" value="PPPDE_dom"/>
</dbReference>
<proteinExistence type="evidence at transcript level"/>
<reference evidence="6" key="1">
    <citation type="journal article" date="2014" name="BMC Genomics">
        <title>The Babesia bovis gene and promoter model: an update from full-length EST analysis.</title>
        <authorList>
            <person name="Yamagishi J."/>
            <person name="Wakaguri H."/>
            <person name="Yokoyama N."/>
            <person name="Yamashita R."/>
            <person name="Suzuki Y."/>
            <person name="Xuan X."/>
            <person name="Igarashi I."/>
        </authorList>
    </citation>
    <scope>NUCLEOTIDE SEQUENCE</scope>
    <source>
        <strain evidence="6">Texas</strain>
    </source>
</reference>
<feature type="region of interest" description="Disordered" evidence="4">
    <location>
        <begin position="1"/>
        <end position="28"/>
    </location>
</feature>
<dbReference type="AlphaFoldDB" id="S6B773"/>
<name>S6B773_BABBO</name>
<dbReference type="EMBL" id="AK441112">
    <property type="protein sequence ID" value="BAN64906.1"/>
    <property type="molecule type" value="mRNA"/>
</dbReference>
<dbReference type="PANTHER" id="PTHR12378:SF80">
    <property type="entry name" value="IP06716P-RELATED"/>
    <property type="match status" value="1"/>
</dbReference>
<evidence type="ECO:0000259" key="5">
    <source>
        <dbReference type="PROSITE" id="PS51858"/>
    </source>
</evidence>
<keyword evidence="3" id="KW-0378">Hydrolase</keyword>
<comment type="similarity">
    <text evidence="1">Belongs to the DeSI family.</text>
</comment>
<dbReference type="Gene3D" id="3.90.1720.30">
    <property type="entry name" value="PPPDE domains"/>
    <property type="match status" value="1"/>
</dbReference>
<evidence type="ECO:0000313" key="6">
    <source>
        <dbReference type="EMBL" id="BAN64906.1"/>
    </source>
</evidence>